<evidence type="ECO:0000313" key="7">
    <source>
        <dbReference type="EMBL" id="GIQ81039.1"/>
    </source>
</evidence>
<dbReference type="AlphaFoldDB" id="A0A9K3CPP0"/>
<evidence type="ECO:0000256" key="3">
    <source>
        <dbReference type="ARBA" id="ARBA00022989"/>
    </source>
</evidence>
<dbReference type="Pfam" id="PF05653">
    <property type="entry name" value="Mg_trans_NIPA"/>
    <property type="match status" value="1"/>
</dbReference>
<dbReference type="EMBL" id="BDIP01000292">
    <property type="protein sequence ID" value="GIQ81039.1"/>
    <property type="molecule type" value="Genomic_DNA"/>
</dbReference>
<evidence type="ECO:0000256" key="1">
    <source>
        <dbReference type="ARBA" id="ARBA00004141"/>
    </source>
</evidence>
<feature type="compositionally biased region" description="Basic and acidic residues" evidence="5">
    <location>
        <begin position="321"/>
        <end position="335"/>
    </location>
</feature>
<dbReference type="SUPFAM" id="SSF103481">
    <property type="entry name" value="Multidrug resistance efflux transporter EmrE"/>
    <property type="match status" value="1"/>
</dbReference>
<feature type="transmembrane region" description="Helical" evidence="6">
    <location>
        <begin position="140"/>
        <end position="161"/>
    </location>
</feature>
<feature type="transmembrane region" description="Helical" evidence="6">
    <location>
        <begin position="226"/>
        <end position="250"/>
    </location>
</feature>
<dbReference type="PANTHER" id="PTHR12570">
    <property type="match status" value="1"/>
</dbReference>
<evidence type="ECO:0000256" key="6">
    <source>
        <dbReference type="SAM" id="Phobius"/>
    </source>
</evidence>
<feature type="transmembrane region" description="Helical" evidence="6">
    <location>
        <begin position="182"/>
        <end position="206"/>
    </location>
</feature>
<feature type="compositionally biased region" description="Basic and acidic residues" evidence="5">
    <location>
        <begin position="342"/>
        <end position="365"/>
    </location>
</feature>
<keyword evidence="2 6" id="KW-0812">Transmembrane</keyword>
<feature type="transmembrane region" description="Helical" evidence="6">
    <location>
        <begin position="74"/>
        <end position="93"/>
    </location>
</feature>
<dbReference type="PANTHER" id="PTHR12570:SF9">
    <property type="entry name" value="MAGNESIUM TRANSPORTER NIPA8-RELATED"/>
    <property type="match status" value="1"/>
</dbReference>
<accession>A0A9K3CPP0</accession>
<organism evidence="7 8">
    <name type="scientific">Kipferlia bialata</name>
    <dbReference type="NCBI Taxonomy" id="797122"/>
    <lineage>
        <taxon>Eukaryota</taxon>
        <taxon>Metamonada</taxon>
        <taxon>Carpediemonas-like organisms</taxon>
        <taxon>Kipferlia</taxon>
    </lineage>
</organism>
<keyword evidence="8" id="KW-1185">Reference proteome</keyword>
<comment type="caution">
    <text evidence="7">The sequence shown here is derived from an EMBL/GenBank/DDBJ whole genome shotgun (WGS) entry which is preliminary data.</text>
</comment>
<name>A0A9K3CPP0_9EUKA</name>
<dbReference type="InterPro" id="IPR008521">
    <property type="entry name" value="Mg_trans_NIPA"/>
</dbReference>
<dbReference type="OrthoDB" id="165382at2759"/>
<feature type="transmembrane region" description="Helical" evidence="6">
    <location>
        <begin position="6"/>
        <end position="28"/>
    </location>
</feature>
<dbReference type="GO" id="GO:0015095">
    <property type="term" value="F:magnesium ion transmembrane transporter activity"/>
    <property type="evidence" value="ECO:0007669"/>
    <property type="project" value="InterPro"/>
</dbReference>
<dbReference type="InterPro" id="IPR037185">
    <property type="entry name" value="EmrE-like"/>
</dbReference>
<proteinExistence type="predicted"/>
<feature type="transmembrane region" description="Helical" evidence="6">
    <location>
        <begin position="286"/>
        <end position="309"/>
    </location>
</feature>
<evidence type="ECO:0000256" key="5">
    <source>
        <dbReference type="SAM" id="MobiDB-lite"/>
    </source>
</evidence>
<feature type="transmembrane region" description="Helical" evidence="6">
    <location>
        <begin position="100"/>
        <end position="120"/>
    </location>
</feature>
<sequence>MSWVVGVGISCFSSVTLNLGINVQKLALNKNSALPKEKQKAVIRQPTWLFGLGIFILGNIGDFVALSFASPTVLAPLGSISLVSNVIFATLLLRERFGFLDALAVAVVATGAVMAVLAGSHEDVPYGVEQILALMARPQFLAFEGVLLITWPVVFMMLKSMEKHSVKPVKEEGRAPTMRDRVVFIVAPILWGVLIGTIGSQTALLGKASGELVKTTLAGDSQLGNPAMWIILGGVGLAAVMQVVGLNLALKYFDSLFIIPCQYTAWLMSSVIGSMIMYIESPNNPLMFYSGAALTICGVGLLSVARYVAMRKALKGARKAEQHKEADRVHAEGAKPEIGVPEESRDEVSWSAEKGSEEEAIEGDRGTGIGTEPDAPVW</sequence>
<dbReference type="Proteomes" id="UP000265618">
    <property type="component" value="Unassembled WGS sequence"/>
</dbReference>
<protein>
    <submittedName>
        <fullName evidence="7">Magnesium transporter NIPA</fullName>
    </submittedName>
</protein>
<evidence type="ECO:0000256" key="4">
    <source>
        <dbReference type="ARBA" id="ARBA00023136"/>
    </source>
</evidence>
<dbReference type="GO" id="GO:0016020">
    <property type="term" value="C:membrane"/>
    <property type="evidence" value="ECO:0007669"/>
    <property type="project" value="UniProtKB-SubCell"/>
</dbReference>
<feature type="transmembrane region" description="Helical" evidence="6">
    <location>
        <begin position="48"/>
        <end position="68"/>
    </location>
</feature>
<gene>
    <name evidence="7" type="ORF">KIPB_001932</name>
</gene>
<reference evidence="7 8" key="1">
    <citation type="journal article" date="2018" name="PLoS ONE">
        <title>The draft genome of Kipferlia bialata reveals reductive genome evolution in fornicate parasites.</title>
        <authorList>
            <person name="Tanifuji G."/>
            <person name="Takabayashi S."/>
            <person name="Kume K."/>
            <person name="Takagi M."/>
            <person name="Nakayama T."/>
            <person name="Kamikawa R."/>
            <person name="Inagaki Y."/>
            <person name="Hashimoto T."/>
        </authorList>
    </citation>
    <scope>NUCLEOTIDE SEQUENCE [LARGE SCALE GENOMIC DNA]</scope>
    <source>
        <strain evidence="7">NY0173</strain>
    </source>
</reference>
<feature type="region of interest" description="Disordered" evidence="5">
    <location>
        <begin position="321"/>
        <end position="378"/>
    </location>
</feature>
<keyword evidence="3 6" id="KW-1133">Transmembrane helix</keyword>
<keyword evidence="4 6" id="KW-0472">Membrane</keyword>
<comment type="subcellular location">
    <subcellularLocation>
        <location evidence="1">Membrane</location>
        <topology evidence="1">Multi-pass membrane protein</topology>
    </subcellularLocation>
</comment>
<evidence type="ECO:0000256" key="2">
    <source>
        <dbReference type="ARBA" id="ARBA00022692"/>
    </source>
</evidence>
<evidence type="ECO:0000313" key="8">
    <source>
        <dbReference type="Proteomes" id="UP000265618"/>
    </source>
</evidence>
<feature type="transmembrane region" description="Helical" evidence="6">
    <location>
        <begin position="257"/>
        <end position="280"/>
    </location>
</feature>